<proteinExistence type="predicted"/>
<name>A0ABR3VIS5_HUMIN</name>
<gene>
    <name evidence="3" type="ORF">VTJ49DRAFT_6553</name>
</gene>
<dbReference type="SUPFAM" id="SSF81383">
    <property type="entry name" value="F-box domain"/>
    <property type="match status" value="1"/>
</dbReference>
<organism evidence="3 4">
    <name type="scientific">Humicola insolens</name>
    <name type="common">Soft-rot fungus</name>
    <dbReference type="NCBI Taxonomy" id="85995"/>
    <lineage>
        <taxon>Eukaryota</taxon>
        <taxon>Fungi</taxon>
        <taxon>Dikarya</taxon>
        <taxon>Ascomycota</taxon>
        <taxon>Pezizomycotina</taxon>
        <taxon>Sordariomycetes</taxon>
        <taxon>Sordariomycetidae</taxon>
        <taxon>Sordariales</taxon>
        <taxon>Chaetomiaceae</taxon>
        <taxon>Mycothermus</taxon>
    </lineage>
</organism>
<evidence type="ECO:0000313" key="3">
    <source>
        <dbReference type="EMBL" id="KAL1841800.1"/>
    </source>
</evidence>
<evidence type="ECO:0000313" key="4">
    <source>
        <dbReference type="Proteomes" id="UP001583172"/>
    </source>
</evidence>
<sequence>MKPRQEHPQKEDDDLLPRQDTTQNLELRSKRTERQRRKREKKAGSLTRAASDTQLLLGLPVELLTAILELLRPSDLLALARTSRVLHGFIFANEADLARRVIRLRYPILEQCFLRPVLMRDIDAAIQPLLQGSYRADLAGIQQWPFARISIPSPDYALHCTCLTCLGRWNALCVVVDFAHWQDVLDNGEPIPDIAPGTSPKWNQDLLARTRRIVLAALTSPLRYARLLEVHLESTRRSVLRHSRNKTDRRPHYRMTTDMAETDAFLGQKGPPTVEFPYSREVYYLLEAFLPTRSWLTSQQRWGYIQRPDEWHQLDLDLLVRMVSLNRASQDAHVDQDSAATEGNRRC</sequence>
<evidence type="ECO:0000256" key="1">
    <source>
        <dbReference type="SAM" id="MobiDB-lite"/>
    </source>
</evidence>
<evidence type="ECO:0000259" key="2">
    <source>
        <dbReference type="PROSITE" id="PS50181"/>
    </source>
</evidence>
<dbReference type="PROSITE" id="PS50181">
    <property type="entry name" value="FBOX"/>
    <property type="match status" value="1"/>
</dbReference>
<comment type="caution">
    <text evidence="3">The sequence shown here is derived from an EMBL/GenBank/DDBJ whole genome shotgun (WGS) entry which is preliminary data.</text>
</comment>
<dbReference type="InterPro" id="IPR001810">
    <property type="entry name" value="F-box_dom"/>
</dbReference>
<dbReference type="Proteomes" id="UP001583172">
    <property type="component" value="Unassembled WGS sequence"/>
</dbReference>
<feature type="compositionally biased region" description="Basic and acidic residues" evidence="1">
    <location>
        <begin position="1"/>
        <end position="10"/>
    </location>
</feature>
<feature type="region of interest" description="Disordered" evidence="1">
    <location>
        <begin position="1"/>
        <end position="46"/>
    </location>
</feature>
<feature type="domain" description="F-box" evidence="2">
    <location>
        <begin position="53"/>
        <end position="101"/>
    </location>
</feature>
<keyword evidence="4" id="KW-1185">Reference proteome</keyword>
<accession>A0ABR3VIS5</accession>
<dbReference type="InterPro" id="IPR036047">
    <property type="entry name" value="F-box-like_dom_sf"/>
</dbReference>
<dbReference type="Pfam" id="PF12937">
    <property type="entry name" value="F-box-like"/>
    <property type="match status" value="1"/>
</dbReference>
<reference evidence="3 4" key="1">
    <citation type="journal article" date="2024" name="Commun. Biol.">
        <title>Comparative genomic analysis of thermophilic fungi reveals convergent evolutionary adaptations and gene losses.</title>
        <authorList>
            <person name="Steindorff A.S."/>
            <person name="Aguilar-Pontes M.V."/>
            <person name="Robinson A.J."/>
            <person name="Andreopoulos B."/>
            <person name="LaButti K."/>
            <person name="Kuo A."/>
            <person name="Mondo S."/>
            <person name="Riley R."/>
            <person name="Otillar R."/>
            <person name="Haridas S."/>
            <person name="Lipzen A."/>
            <person name="Grimwood J."/>
            <person name="Schmutz J."/>
            <person name="Clum A."/>
            <person name="Reid I.D."/>
            <person name="Moisan M.C."/>
            <person name="Butler G."/>
            <person name="Nguyen T.T.M."/>
            <person name="Dewar K."/>
            <person name="Conant G."/>
            <person name="Drula E."/>
            <person name="Henrissat B."/>
            <person name="Hansel C."/>
            <person name="Singer S."/>
            <person name="Hutchinson M.I."/>
            <person name="de Vries R.P."/>
            <person name="Natvig D.O."/>
            <person name="Powell A.J."/>
            <person name="Tsang A."/>
            <person name="Grigoriev I.V."/>
        </authorList>
    </citation>
    <scope>NUCLEOTIDE SEQUENCE [LARGE SCALE GENOMIC DNA]</scope>
    <source>
        <strain evidence="3 4">CBS 620.91</strain>
    </source>
</reference>
<dbReference type="EMBL" id="JAZGSY010000063">
    <property type="protein sequence ID" value="KAL1841800.1"/>
    <property type="molecule type" value="Genomic_DNA"/>
</dbReference>
<protein>
    <recommendedName>
        <fullName evidence="2">F-box domain-containing protein</fullName>
    </recommendedName>
</protein>